<protein>
    <recommendedName>
        <fullName evidence="2 5">Ribosome biogenesis protein NOP53</fullName>
    </recommendedName>
</protein>
<feature type="compositionally biased region" description="Basic and acidic residues" evidence="6">
    <location>
        <begin position="279"/>
        <end position="295"/>
    </location>
</feature>
<dbReference type="PANTHER" id="PTHR14211">
    <property type="entry name" value="GLIOMA SUPPRESSOR CANDIDATE REGION GENE 2"/>
    <property type="match status" value="1"/>
</dbReference>
<keyword evidence="8" id="KW-1185">Reference proteome</keyword>
<reference evidence="7 8" key="1">
    <citation type="journal article" date="2018" name="Mol. Biol. Evol.">
        <title>Broad Genomic Sampling Reveals a Smut Pathogenic Ancestry of the Fungal Clade Ustilaginomycotina.</title>
        <authorList>
            <person name="Kijpornyongpan T."/>
            <person name="Mondo S.J."/>
            <person name="Barry K."/>
            <person name="Sandor L."/>
            <person name="Lee J."/>
            <person name="Lipzen A."/>
            <person name="Pangilinan J."/>
            <person name="LaButti K."/>
            <person name="Hainaut M."/>
            <person name="Henrissat B."/>
            <person name="Grigoriev I.V."/>
            <person name="Spatafora J.W."/>
            <person name="Aime M.C."/>
        </authorList>
    </citation>
    <scope>NUCLEOTIDE SEQUENCE [LARGE SCALE GENOMIC DNA]</scope>
    <source>
        <strain evidence="7 8">MCA 3645</strain>
    </source>
</reference>
<proteinExistence type="inferred from homology"/>
<dbReference type="AlphaFoldDB" id="A0A317Y066"/>
<feature type="region of interest" description="Disordered" evidence="6">
    <location>
        <begin position="1"/>
        <end position="30"/>
    </location>
</feature>
<feature type="compositionally biased region" description="Basic and acidic residues" evidence="6">
    <location>
        <begin position="135"/>
        <end position="146"/>
    </location>
</feature>
<dbReference type="GO" id="GO:0005730">
    <property type="term" value="C:nucleolus"/>
    <property type="evidence" value="ECO:0007669"/>
    <property type="project" value="UniProtKB-SubCell"/>
</dbReference>
<dbReference type="Pfam" id="PF07767">
    <property type="entry name" value="Nop53"/>
    <property type="match status" value="1"/>
</dbReference>
<evidence type="ECO:0000256" key="2">
    <source>
        <dbReference type="ARBA" id="ARBA00018339"/>
    </source>
</evidence>
<comment type="similarity">
    <text evidence="1 5">Belongs to the NOP53 family.</text>
</comment>
<dbReference type="PIRSF" id="PIRSF017302">
    <property type="entry name" value="Gltscr2"/>
    <property type="match status" value="1"/>
</dbReference>
<feature type="region of interest" description="Disordered" evidence="6">
    <location>
        <begin position="158"/>
        <end position="212"/>
    </location>
</feature>
<evidence type="ECO:0000256" key="3">
    <source>
        <dbReference type="ARBA" id="ARBA00022517"/>
    </source>
</evidence>
<dbReference type="InParanoid" id="A0A317Y066"/>
<gene>
    <name evidence="7" type="ORF">BCV70DRAFT_209849</name>
</gene>
<dbReference type="InterPro" id="IPR011687">
    <property type="entry name" value="Nop53/GLTSCR2"/>
</dbReference>
<evidence type="ECO:0000256" key="4">
    <source>
        <dbReference type="ARBA" id="ARBA00023242"/>
    </source>
</evidence>
<feature type="compositionally biased region" description="Basic residues" evidence="6">
    <location>
        <begin position="332"/>
        <end position="345"/>
    </location>
</feature>
<comment type="subcellular location">
    <subcellularLocation>
        <location evidence="5">Nucleus</location>
        <location evidence="5">Nucleolus</location>
    </subcellularLocation>
    <subcellularLocation>
        <location evidence="5">Nucleus</location>
        <location evidence="5">Nucleoplasm</location>
    </subcellularLocation>
</comment>
<accession>A0A317Y066</accession>
<dbReference type="GO" id="GO:0006364">
    <property type="term" value="P:rRNA processing"/>
    <property type="evidence" value="ECO:0007669"/>
    <property type="project" value="TreeGrafter"/>
</dbReference>
<feature type="region of interest" description="Disordered" evidence="6">
    <location>
        <begin position="121"/>
        <end position="146"/>
    </location>
</feature>
<evidence type="ECO:0000313" key="7">
    <source>
        <dbReference type="EMBL" id="PWZ03590.1"/>
    </source>
</evidence>
<name>A0A317Y066_9BASI</name>
<dbReference type="Proteomes" id="UP000246740">
    <property type="component" value="Unassembled WGS sequence"/>
</dbReference>
<feature type="compositionally biased region" description="Low complexity" evidence="6">
    <location>
        <begin position="160"/>
        <end position="182"/>
    </location>
</feature>
<feature type="compositionally biased region" description="Acidic residues" evidence="6">
    <location>
        <begin position="300"/>
        <end position="324"/>
    </location>
</feature>
<dbReference type="PANTHER" id="PTHR14211:SF7">
    <property type="entry name" value="RIBOSOME BIOGENESIS PROTEIN NOP53"/>
    <property type="match status" value="1"/>
</dbReference>
<dbReference type="STRING" id="1882483.A0A317Y066"/>
<keyword evidence="3 5" id="KW-0690">Ribosome biogenesis</keyword>
<dbReference type="GO" id="GO:0008097">
    <property type="term" value="F:5S rRNA binding"/>
    <property type="evidence" value="ECO:0007669"/>
    <property type="project" value="TreeGrafter"/>
</dbReference>
<dbReference type="OrthoDB" id="5072at2759"/>
<evidence type="ECO:0000256" key="1">
    <source>
        <dbReference type="ARBA" id="ARBA00008838"/>
    </source>
</evidence>
<dbReference type="EMBL" id="KZ819188">
    <property type="protein sequence ID" value="PWZ03590.1"/>
    <property type="molecule type" value="Genomic_DNA"/>
</dbReference>
<dbReference type="GO" id="GO:0005654">
    <property type="term" value="C:nucleoplasm"/>
    <property type="evidence" value="ECO:0007669"/>
    <property type="project" value="UniProtKB-SubCell"/>
</dbReference>
<comment type="function">
    <text evidence="5">May play a role in ribosome biogenesis.</text>
</comment>
<dbReference type="FunCoup" id="A0A317Y066">
    <property type="interactions" value="343"/>
</dbReference>
<keyword evidence="4 5" id="KW-0539">Nucleus</keyword>
<feature type="region of interest" description="Disordered" evidence="6">
    <location>
        <begin position="279"/>
        <end position="354"/>
    </location>
</feature>
<evidence type="ECO:0000256" key="5">
    <source>
        <dbReference type="PIRNR" id="PIRNR017302"/>
    </source>
</evidence>
<feature type="region of interest" description="Disordered" evidence="6">
    <location>
        <begin position="37"/>
        <end position="56"/>
    </location>
</feature>
<evidence type="ECO:0000313" key="8">
    <source>
        <dbReference type="Proteomes" id="UP000246740"/>
    </source>
</evidence>
<organism evidence="7 8">
    <name type="scientific">Testicularia cyperi</name>
    <dbReference type="NCBI Taxonomy" id="1882483"/>
    <lineage>
        <taxon>Eukaryota</taxon>
        <taxon>Fungi</taxon>
        <taxon>Dikarya</taxon>
        <taxon>Basidiomycota</taxon>
        <taxon>Ustilaginomycotina</taxon>
        <taxon>Ustilaginomycetes</taxon>
        <taxon>Ustilaginales</taxon>
        <taxon>Anthracoideaceae</taxon>
        <taxon>Testicularia</taxon>
    </lineage>
</organism>
<sequence>MHQAHQKGDVGQPAQPSQSSRKGKKAWRKNIDLSSTEAFLEEQRDPLQQTSSDALFVDDRTGQETLLARQARTKKPLKSLEILQQAKAFGHPALAPAKTQKASKDANKANWIEKKLEDKLRRIAGRQKPGTVVEGDQRGAGERSDEVVKKTLGGVYDVWGAPSATSSPSSSAKGKAKATSSTDNDTAADEWMSPLVAKPTVQPPKTFRDDGFSNLTRQVPAVDLPHPGASYNPDLESHEALIMEAYEIEKRLEDQEQMDRTERDAWKQRLEDIVAREEALRAEKDDEIKRYRGMDIDVPGSEDDGEDDDEGGDEEGGSDVDEDDGSKSEPKRKTRQQRARARRAKMQQVEAQRRKYMRMQAAAIRGLPAEKRREAKLAAAREQAAEARRLQKEAVLASKGLSGQKVGRHTVPESKVDVQVGDELSESLRTLSQEGNLFRDRFVKMQARALVEPRSKKAPKARKFKLKQFETHDYKRFT</sequence>
<dbReference type="GO" id="GO:0000027">
    <property type="term" value="P:ribosomal large subunit assembly"/>
    <property type="evidence" value="ECO:0007669"/>
    <property type="project" value="UniProtKB-UniRule"/>
</dbReference>
<evidence type="ECO:0000256" key="6">
    <source>
        <dbReference type="SAM" id="MobiDB-lite"/>
    </source>
</evidence>